<dbReference type="AlphaFoldDB" id="A0A9W6WHW1"/>
<evidence type="ECO:0000313" key="1">
    <source>
        <dbReference type="EMBL" id="GME72163.1"/>
    </source>
</evidence>
<sequence>MVSSTIVSSTYDPNLSVSDIAVDAKIEDEKQNVPQPTEYNTGEVIVKKGSGKAKVRKGQSEEAYFEQKLQFWSTGPLLNTENWLTDYFDKTYFGHEIDNEHIEKANQEANEQQELKIKIDSLSLEDKVLPESEIKSLSKMDKVQRDRTFRALERMYFTREYERCLNSCNILLTGTESFEVSSKEYKKIKRNIDEITEIRDSCLKKLSESL</sequence>
<dbReference type="Proteomes" id="UP001165120">
    <property type="component" value="Unassembled WGS sequence"/>
</dbReference>
<evidence type="ECO:0000313" key="2">
    <source>
        <dbReference type="Proteomes" id="UP001165120"/>
    </source>
</evidence>
<accession>A0A9W6WHW1</accession>
<keyword evidence="2" id="KW-1185">Reference proteome</keyword>
<dbReference type="EMBL" id="BSXN01001218">
    <property type="protein sequence ID" value="GME72163.1"/>
    <property type="molecule type" value="Genomic_DNA"/>
</dbReference>
<proteinExistence type="predicted"/>
<reference evidence="1" key="1">
    <citation type="submission" date="2023-04" db="EMBL/GenBank/DDBJ databases">
        <title>Candida boidinii NBRC 10035.</title>
        <authorList>
            <person name="Ichikawa N."/>
            <person name="Sato H."/>
            <person name="Tonouchi N."/>
        </authorList>
    </citation>
    <scope>NUCLEOTIDE SEQUENCE</scope>
    <source>
        <strain evidence="1">NBRC 10035</strain>
    </source>
</reference>
<organism evidence="1 2">
    <name type="scientific">Candida boidinii</name>
    <name type="common">Yeast</name>
    <dbReference type="NCBI Taxonomy" id="5477"/>
    <lineage>
        <taxon>Eukaryota</taxon>
        <taxon>Fungi</taxon>
        <taxon>Dikarya</taxon>
        <taxon>Ascomycota</taxon>
        <taxon>Saccharomycotina</taxon>
        <taxon>Pichiomycetes</taxon>
        <taxon>Pichiales</taxon>
        <taxon>Pichiaceae</taxon>
        <taxon>Ogataea</taxon>
        <taxon>Ogataea/Candida clade</taxon>
    </lineage>
</organism>
<name>A0A9W6WHW1_CANBO</name>
<gene>
    <name evidence="1" type="ORF">Cboi02_000349800</name>
</gene>
<protein>
    <submittedName>
        <fullName evidence="1">Unnamed protein product</fullName>
    </submittedName>
</protein>
<comment type="caution">
    <text evidence="1">The sequence shown here is derived from an EMBL/GenBank/DDBJ whole genome shotgun (WGS) entry which is preliminary data.</text>
</comment>